<evidence type="ECO:0000313" key="3">
    <source>
        <dbReference type="Proteomes" id="UP000013827"/>
    </source>
</evidence>
<protein>
    <submittedName>
        <fullName evidence="2">Uncharacterized protein</fullName>
    </submittedName>
</protein>
<dbReference type="Proteomes" id="UP000013827">
    <property type="component" value="Unassembled WGS sequence"/>
</dbReference>
<dbReference type="HOGENOM" id="CLU_1771554_0_0_1"/>
<accession>A0A0D3JBM2</accession>
<proteinExistence type="predicted"/>
<evidence type="ECO:0000256" key="1">
    <source>
        <dbReference type="SAM" id="MobiDB-lite"/>
    </source>
</evidence>
<name>A0A0D3JBM2_EMIH1</name>
<feature type="compositionally biased region" description="Low complexity" evidence="1">
    <location>
        <begin position="62"/>
        <end position="72"/>
    </location>
</feature>
<dbReference type="GeneID" id="17266453"/>
<sequence>MRTLVASREPLIKEFKLTPTPASFLGGGSASRRSCTVTLALEARRVPREKEELAKGHPLPLPLQRPNRLAAASGGGRQLGTLNLRFKVWDGMCDTHQDSLWRDWEGSAGAGGASPKSEAERLAHDIEVRRRTSQASEDPLRFPNLRV</sequence>
<dbReference type="PaxDb" id="2903-EOD20907"/>
<dbReference type="RefSeq" id="XP_005773336.1">
    <property type="nucleotide sequence ID" value="XM_005773279.1"/>
</dbReference>
<dbReference type="AlphaFoldDB" id="A0A0D3JBM2"/>
<reference evidence="3" key="1">
    <citation type="journal article" date="2013" name="Nature">
        <title>Pan genome of the phytoplankton Emiliania underpins its global distribution.</title>
        <authorList>
            <person name="Read B.A."/>
            <person name="Kegel J."/>
            <person name="Klute M.J."/>
            <person name="Kuo A."/>
            <person name="Lefebvre S.C."/>
            <person name="Maumus F."/>
            <person name="Mayer C."/>
            <person name="Miller J."/>
            <person name="Monier A."/>
            <person name="Salamov A."/>
            <person name="Young J."/>
            <person name="Aguilar M."/>
            <person name="Claverie J.M."/>
            <person name="Frickenhaus S."/>
            <person name="Gonzalez K."/>
            <person name="Herman E.K."/>
            <person name="Lin Y.C."/>
            <person name="Napier J."/>
            <person name="Ogata H."/>
            <person name="Sarno A.F."/>
            <person name="Shmutz J."/>
            <person name="Schroeder D."/>
            <person name="de Vargas C."/>
            <person name="Verret F."/>
            <person name="von Dassow P."/>
            <person name="Valentin K."/>
            <person name="Van de Peer Y."/>
            <person name="Wheeler G."/>
            <person name="Dacks J.B."/>
            <person name="Delwiche C.F."/>
            <person name="Dyhrman S.T."/>
            <person name="Glockner G."/>
            <person name="John U."/>
            <person name="Richards T."/>
            <person name="Worden A.Z."/>
            <person name="Zhang X."/>
            <person name="Grigoriev I.V."/>
            <person name="Allen A.E."/>
            <person name="Bidle K."/>
            <person name="Borodovsky M."/>
            <person name="Bowler C."/>
            <person name="Brownlee C."/>
            <person name="Cock J.M."/>
            <person name="Elias M."/>
            <person name="Gladyshev V.N."/>
            <person name="Groth M."/>
            <person name="Guda C."/>
            <person name="Hadaegh A."/>
            <person name="Iglesias-Rodriguez M.D."/>
            <person name="Jenkins J."/>
            <person name="Jones B.M."/>
            <person name="Lawson T."/>
            <person name="Leese F."/>
            <person name="Lindquist E."/>
            <person name="Lobanov A."/>
            <person name="Lomsadze A."/>
            <person name="Malik S.B."/>
            <person name="Marsh M.E."/>
            <person name="Mackinder L."/>
            <person name="Mock T."/>
            <person name="Mueller-Roeber B."/>
            <person name="Pagarete A."/>
            <person name="Parker M."/>
            <person name="Probert I."/>
            <person name="Quesneville H."/>
            <person name="Raines C."/>
            <person name="Rensing S.A."/>
            <person name="Riano-Pachon D.M."/>
            <person name="Richier S."/>
            <person name="Rokitta S."/>
            <person name="Shiraiwa Y."/>
            <person name="Soanes D.M."/>
            <person name="van der Giezen M."/>
            <person name="Wahlund T.M."/>
            <person name="Williams B."/>
            <person name="Wilson W."/>
            <person name="Wolfe G."/>
            <person name="Wurch L.L."/>
        </authorList>
    </citation>
    <scope>NUCLEOTIDE SEQUENCE</scope>
</reference>
<organism evidence="2 3">
    <name type="scientific">Emiliania huxleyi (strain CCMP1516)</name>
    <dbReference type="NCBI Taxonomy" id="280463"/>
    <lineage>
        <taxon>Eukaryota</taxon>
        <taxon>Haptista</taxon>
        <taxon>Haptophyta</taxon>
        <taxon>Prymnesiophyceae</taxon>
        <taxon>Isochrysidales</taxon>
        <taxon>Noelaerhabdaceae</taxon>
        <taxon>Emiliania</taxon>
    </lineage>
</organism>
<keyword evidence="3" id="KW-1185">Reference proteome</keyword>
<feature type="region of interest" description="Disordered" evidence="1">
    <location>
        <begin position="48"/>
        <end position="74"/>
    </location>
</feature>
<evidence type="ECO:0000313" key="2">
    <source>
        <dbReference type="EnsemblProtists" id="EOD20907"/>
    </source>
</evidence>
<dbReference type="EnsemblProtists" id="EOD20907">
    <property type="protein sequence ID" value="EOD20907"/>
    <property type="gene ID" value="EMIHUDRAFT_354910"/>
</dbReference>
<reference evidence="2" key="2">
    <citation type="submission" date="2024-10" db="UniProtKB">
        <authorList>
            <consortium name="EnsemblProtists"/>
        </authorList>
    </citation>
    <scope>IDENTIFICATION</scope>
</reference>
<dbReference type="KEGG" id="ehx:EMIHUDRAFT_354910"/>
<feature type="region of interest" description="Disordered" evidence="1">
    <location>
        <begin position="128"/>
        <end position="147"/>
    </location>
</feature>